<dbReference type="GO" id="GO:0016768">
    <property type="term" value="F:spermine synthase activity"/>
    <property type="evidence" value="ECO:0007669"/>
    <property type="project" value="InterPro"/>
</dbReference>
<dbReference type="InterPro" id="IPR015576">
    <property type="entry name" value="Spermine_synthase_animal"/>
</dbReference>
<dbReference type="InterPro" id="IPR035246">
    <property type="entry name" value="Spermidine_synt_N"/>
</dbReference>
<dbReference type="EMBL" id="CP000252">
    <property type="protein sequence ID" value="ABC76583.1"/>
    <property type="molecule type" value="Genomic_DNA"/>
</dbReference>
<keyword evidence="5" id="KW-0068">Autocatalytic cleavage</keyword>
<organism evidence="15 16">
    <name type="scientific">Syntrophus aciditrophicus (strain SB)</name>
    <dbReference type="NCBI Taxonomy" id="56780"/>
    <lineage>
        <taxon>Bacteria</taxon>
        <taxon>Pseudomonadati</taxon>
        <taxon>Thermodesulfobacteriota</taxon>
        <taxon>Syntrophia</taxon>
        <taxon>Syntrophales</taxon>
        <taxon>Syntrophaceae</taxon>
        <taxon>Syntrophus</taxon>
    </lineage>
</organism>
<sequence>MSRMWRGNPLRNEGAAMKPTGNQILAEFFRCSANILNDSDALERILAGGIEACGLGLVSLNSHCYDPIGITSIAVISESHIAIHTYPEAHHASVDIFTCSRGNEKSQHLLHYLEEKLMPATTRVVEVSRGNPLEVSRTNWITDDNSATGFDVRYRVDRELFSGLSRYQDIKVIENQDFGRMLFLDNDLQIAERDAWLYNEAMVSPVRGKLDDLSSVAILGGGDGGVLYELLKLDPGSVSVIDIDEEVIRVARTYLESICHSAFEDERVNIVLADVFEYLDGSHQFDAMIYDLTMHPESFIVMDREDYLNQLFMKMKEDLKSQGVVSLQCASEYDQKTTALVEKLLNRHFSSVKMDKKLIPSYGSMWMFASCIKT</sequence>
<evidence type="ECO:0000256" key="7">
    <source>
        <dbReference type="ARBA" id="ARBA00023115"/>
    </source>
</evidence>
<keyword evidence="11" id="KW-0670">Pyruvate</keyword>
<dbReference type="GO" id="GO:0006597">
    <property type="term" value="P:spermine biosynthetic process"/>
    <property type="evidence" value="ECO:0007669"/>
    <property type="project" value="InterPro"/>
</dbReference>
<dbReference type="Pfam" id="PF01564">
    <property type="entry name" value="Spermine_synth"/>
    <property type="match status" value="1"/>
</dbReference>
<dbReference type="InterPro" id="IPR003826">
    <property type="entry name" value="AdoMetDC_fam_prok"/>
</dbReference>
<dbReference type="Gene3D" id="2.30.140.10">
    <property type="entry name" value="Spermidine synthase, tetramerisation domain"/>
    <property type="match status" value="1"/>
</dbReference>
<comment type="similarity">
    <text evidence="2 12">Belongs to the spermidine/spermine synthase family.</text>
</comment>
<dbReference type="Pfam" id="PF02675">
    <property type="entry name" value="AdoMet_dc"/>
    <property type="match status" value="1"/>
</dbReference>
<dbReference type="InterPro" id="IPR029063">
    <property type="entry name" value="SAM-dependent_MTases_sf"/>
</dbReference>
<keyword evidence="8" id="KW-0865">Zymogen</keyword>
<dbReference type="SUPFAM" id="SSF53335">
    <property type="entry name" value="S-adenosyl-L-methionine-dependent methyltransferases"/>
    <property type="match status" value="1"/>
</dbReference>
<keyword evidence="4" id="KW-0210">Decarboxylase</keyword>
<keyword evidence="7 12" id="KW-0620">Polyamine biosynthesis</keyword>
<dbReference type="Pfam" id="PF17284">
    <property type="entry name" value="Spermine_synt_N"/>
    <property type="match status" value="1"/>
</dbReference>
<dbReference type="InterPro" id="IPR001045">
    <property type="entry name" value="Spermi_synthase"/>
</dbReference>
<feature type="binding site" evidence="12">
    <location>
        <position position="168"/>
    </location>
    <ligand>
        <name>S-methyl-5'-thioadenosine</name>
        <dbReference type="ChEBI" id="CHEBI:17509"/>
    </ligand>
</feature>
<comment type="caution">
    <text evidence="12">Lacks conserved residue(s) required for the propagation of feature annotation.</text>
</comment>
<gene>
    <name evidence="12" type="primary">speE</name>
    <name evidence="15" type="ORF">SYN_01347</name>
</gene>
<protein>
    <recommendedName>
        <fullName evidence="12">Polyamine aminopropyltransferase</fullName>
    </recommendedName>
    <alternativeName>
        <fullName evidence="12">Putrescine aminopropyltransferase</fullName>
        <shortName evidence="12">PAPT</shortName>
    </alternativeName>
    <alternativeName>
        <fullName evidence="12">Spermidine synthase</fullName>
        <shortName evidence="12">SPDS</shortName>
        <shortName evidence="12">SPDSY</shortName>
        <ecNumber evidence="12">2.5.1.16</ecNumber>
    </alternativeName>
</protein>
<evidence type="ECO:0000256" key="4">
    <source>
        <dbReference type="ARBA" id="ARBA00022793"/>
    </source>
</evidence>
<evidence type="ECO:0000256" key="2">
    <source>
        <dbReference type="ARBA" id="ARBA00007867"/>
    </source>
</evidence>
<dbReference type="EC" id="2.5.1.16" evidence="12"/>
<dbReference type="GO" id="GO:0004014">
    <property type="term" value="F:adenosylmethionine decarboxylase activity"/>
    <property type="evidence" value="ECO:0007669"/>
    <property type="project" value="InterPro"/>
</dbReference>
<keyword evidence="6 12" id="KW-0745">Spermidine biosynthesis</keyword>
<proteinExistence type="inferred from homology"/>
<dbReference type="SUPFAM" id="SSF56276">
    <property type="entry name" value="S-adenosylmethionine decarboxylase"/>
    <property type="match status" value="1"/>
</dbReference>
<dbReference type="InterPro" id="IPR017716">
    <property type="entry name" value="S-AdoMet_deCOase_pro-enz"/>
</dbReference>
<evidence type="ECO:0000256" key="6">
    <source>
        <dbReference type="ARBA" id="ARBA00023066"/>
    </source>
</evidence>
<dbReference type="InterPro" id="IPR016067">
    <property type="entry name" value="S-AdoMet_deCO2ase_core"/>
</dbReference>
<dbReference type="FunCoup" id="Q2LR72">
    <property type="interactions" value="368"/>
</dbReference>
<comment type="catalytic activity">
    <reaction evidence="12">
        <text>S-adenosyl 3-(methylsulfanyl)propylamine + putrescine = S-methyl-5'-thioadenosine + spermidine + H(+)</text>
        <dbReference type="Rhea" id="RHEA:12721"/>
        <dbReference type="ChEBI" id="CHEBI:15378"/>
        <dbReference type="ChEBI" id="CHEBI:17509"/>
        <dbReference type="ChEBI" id="CHEBI:57443"/>
        <dbReference type="ChEBI" id="CHEBI:57834"/>
        <dbReference type="ChEBI" id="CHEBI:326268"/>
        <dbReference type="EC" id="2.5.1.16"/>
    </reaction>
</comment>
<dbReference type="Proteomes" id="UP000001933">
    <property type="component" value="Chromosome"/>
</dbReference>
<dbReference type="GO" id="GO:0004766">
    <property type="term" value="F:spermidine synthase activity"/>
    <property type="evidence" value="ECO:0007669"/>
    <property type="project" value="UniProtKB-UniRule"/>
</dbReference>
<comment type="pathway">
    <text evidence="12">Amine and polyamine biosynthesis; spermidine biosynthesis; spermidine from putrescine: step 1/1.</text>
</comment>
<evidence type="ECO:0000256" key="5">
    <source>
        <dbReference type="ARBA" id="ARBA00022813"/>
    </source>
</evidence>
<dbReference type="InterPro" id="IPR037163">
    <property type="entry name" value="Spermidine_synt_N_sf"/>
</dbReference>
<dbReference type="InterPro" id="IPR030373">
    <property type="entry name" value="PABS_CS"/>
</dbReference>
<dbReference type="STRING" id="56780.SYN_01347"/>
<evidence type="ECO:0000256" key="3">
    <source>
        <dbReference type="ARBA" id="ARBA00022679"/>
    </source>
</evidence>
<keyword evidence="3 12" id="KW-0808">Transferase</keyword>
<evidence type="ECO:0000256" key="1">
    <source>
        <dbReference type="ARBA" id="ARBA00001928"/>
    </source>
</evidence>
<evidence type="ECO:0000313" key="16">
    <source>
        <dbReference type="Proteomes" id="UP000001933"/>
    </source>
</evidence>
<keyword evidence="16" id="KW-1185">Reference proteome</keyword>
<keyword evidence="9" id="KW-0456">Lyase</keyword>
<feature type="active site" description="Proton acceptor" evidence="12 13">
    <location>
        <position position="291"/>
    </location>
</feature>
<evidence type="ECO:0000256" key="8">
    <source>
        <dbReference type="ARBA" id="ARBA00023145"/>
    </source>
</evidence>
<dbReference type="InterPro" id="IPR030374">
    <property type="entry name" value="PABS"/>
</dbReference>
<dbReference type="Gene3D" id="3.40.50.150">
    <property type="entry name" value="Vaccinia Virus protein VP39"/>
    <property type="match status" value="1"/>
</dbReference>
<feature type="binding site" evidence="12">
    <location>
        <position position="242"/>
    </location>
    <ligand>
        <name>S-methyl-5'-thioadenosine</name>
        <dbReference type="ChEBI" id="CHEBI:17509"/>
    </ligand>
</feature>
<dbReference type="KEGG" id="sat:SYN_01347"/>
<dbReference type="NCBIfam" id="TIGR03330">
    <property type="entry name" value="SAM_DCase_Bsu"/>
    <property type="match status" value="1"/>
</dbReference>
<feature type="domain" description="PABS" evidence="14">
    <location>
        <begin position="138"/>
        <end position="373"/>
    </location>
</feature>
<evidence type="ECO:0000256" key="11">
    <source>
        <dbReference type="ARBA" id="ARBA00023317"/>
    </source>
</evidence>
<feature type="binding site" evidence="12">
    <location>
        <begin position="274"/>
        <end position="275"/>
    </location>
    <ligand>
        <name>S-methyl-5'-thioadenosine</name>
        <dbReference type="ChEBI" id="CHEBI:17509"/>
    </ligand>
</feature>
<dbReference type="InParanoid" id="Q2LR72"/>
<dbReference type="CDD" id="cd02440">
    <property type="entry name" value="AdoMet_MTases"/>
    <property type="match status" value="1"/>
</dbReference>
<dbReference type="Gene3D" id="3.60.90.10">
    <property type="entry name" value="S-adenosylmethionine decarboxylase"/>
    <property type="match status" value="1"/>
</dbReference>
<name>Q2LR72_SYNAS</name>
<feature type="binding site" evidence="12">
    <location>
        <position position="223"/>
    </location>
    <ligand>
        <name>spermidine</name>
        <dbReference type="ChEBI" id="CHEBI:57834"/>
    </ligand>
</feature>
<dbReference type="PROSITE" id="PS51006">
    <property type="entry name" value="PABS_2"/>
    <property type="match status" value="1"/>
</dbReference>
<dbReference type="AlphaFoldDB" id="Q2LR72"/>
<keyword evidence="10" id="KW-0704">Schiff base</keyword>
<accession>Q2LR72</accession>
<dbReference type="eggNOG" id="COG0421">
    <property type="taxonomic scope" value="Bacteria"/>
</dbReference>
<dbReference type="GO" id="GO:0008295">
    <property type="term" value="P:spermidine biosynthetic process"/>
    <property type="evidence" value="ECO:0007669"/>
    <property type="project" value="UniProtKB-UniRule"/>
</dbReference>
<dbReference type="HOGENOM" id="CLU_048199_2_0_7"/>
<dbReference type="UniPathway" id="UPA00248">
    <property type="reaction ID" value="UER00314"/>
</dbReference>
<evidence type="ECO:0000256" key="12">
    <source>
        <dbReference type="HAMAP-Rule" id="MF_00198"/>
    </source>
</evidence>
<dbReference type="HAMAP" id="MF_00198">
    <property type="entry name" value="Spermidine_synth"/>
    <property type="match status" value="1"/>
</dbReference>
<dbReference type="PROSITE" id="PS01330">
    <property type="entry name" value="PABS_1"/>
    <property type="match status" value="1"/>
</dbReference>
<evidence type="ECO:0000259" key="14">
    <source>
        <dbReference type="PROSITE" id="PS51006"/>
    </source>
</evidence>
<comment type="cofactor">
    <cofactor evidence="1">
        <name>pyruvate</name>
        <dbReference type="ChEBI" id="CHEBI:15361"/>
    </cofactor>
</comment>
<comment type="function">
    <text evidence="12">Catalyzes the irreversible transfer of a propylamine group from the amino donor S-adenosylmethioninamine (decarboxy-AdoMet) to putrescine (1,4-diaminobutane) to yield spermidine.</text>
</comment>
<evidence type="ECO:0000256" key="9">
    <source>
        <dbReference type="ARBA" id="ARBA00023239"/>
    </source>
</evidence>
<reference evidence="15 16" key="1">
    <citation type="journal article" date="2007" name="Proc. Natl. Acad. Sci. U.S.A.">
        <title>The genome of Syntrophus aciditrophicus: life at the thermodynamic limit of microbial growth.</title>
        <authorList>
            <person name="McInerney M.J."/>
            <person name="Rohlin L."/>
            <person name="Mouttaki H."/>
            <person name="Kim U."/>
            <person name="Krupp R.S."/>
            <person name="Rios-Hernandez L."/>
            <person name="Sieber J."/>
            <person name="Struchtemeyer C.G."/>
            <person name="Bhattacharyya A."/>
            <person name="Campbell J.W."/>
            <person name="Gunsalus R.P."/>
        </authorList>
    </citation>
    <scope>NUCLEOTIDE SEQUENCE [LARGE SCALE GENOMIC DNA]</scope>
    <source>
        <strain evidence="15 16">SB</strain>
    </source>
</reference>
<dbReference type="PANTHER" id="PTHR46315">
    <property type="entry name" value="SPERMINE SYNTHASE"/>
    <property type="match status" value="1"/>
</dbReference>
<dbReference type="PANTHER" id="PTHR46315:SF1">
    <property type="entry name" value="SPERMINE SYNTHASE"/>
    <property type="match status" value="1"/>
</dbReference>
<comment type="subunit">
    <text evidence="12">Homodimer or homotetramer.</text>
</comment>
<dbReference type="eggNOG" id="COG1586">
    <property type="taxonomic scope" value="Bacteria"/>
</dbReference>
<evidence type="ECO:0000313" key="15">
    <source>
        <dbReference type="EMBL" id="ABC76583.1"/>
    </source>
</evidence>
<evidence type="ECO:0000256" key="13">
    <source>
        <dbReference type="PROSITE-ProRule" id="PRU00354"/>
    </source>
</evidence>
<evidence type="ECO:0000256" key="10">
    <source>
        <dbReference type="ARBA" id="ARBA00023270"/>
    </source>
</evidence>
<feature type="binding site" evidence="12">
    <location>
        <position position="296"/>
    </location>
    <ligand>
        <name>S-methyl-5'-thioadenosine</name>
        <dbReference type="ChEBI" id="CHEBI:17509"/>
    </ligand>
</feature>